<proteinExistence type="predicted"/>
<gene>
    <name evidence="2" type="ORF">Val02_38230</name>
</gene>
<dbReference type="AlphaFoldDB" id="A0A8J3YM60"/>
<dbReference type="Proteomes" id="UP000619260">
    <property type="component" value="Unassembled WGS sequence"/>
</dbReference>
<dbReference type="InterPro" id="IPR004360">
    <property type="entry name" value="Glyas_Fos-R_dOase_dom"/>
</dbReference>
<keyword evidence="3" id="KW-1185">Reference proteome</keyword>
<organism evidence="2 3">
    <name type="scientific">Virgisporangium aliadipatigenens</name>
    <dbReference type="NCBI Taxonomy" id="741659"/>
    <lineage>
        <taxon>Bacteria</taxon>
        <taxon>Bacillati</taxon>
        <taxon>Actinomycetota</taxon>
        <taxon>Actinomycetes</taxon>
        <taxon>Micromonosporales</taxon>
        <taxon>Micromonosporaceae</taxon>
        <taxon>Virgisporangium</taxon>
    </lineage>
</organism>
<dbReference type="Pfam" id="PF00903">
    <property type="entry name" value="Glyoxalase"/>
    <property type="match status" value="1"/>
</dbReference>
<reference evidence="2" key="1">
    <citation type="submission" date="2021-01" db="EMBL/GenBank/DDBJ databases">
        <title>Whole genome shotgun sequence of Virgisporangium aliadipatigenens NBRC 105644.</title>
        <authorList>
            <person name="Komaki H."/>
            <person name="Tamura T."/>
        </authorList>
    </citation>
    <scope>NUCLEOTIDE SEQUENCE</scope>
    <source>
        <strain evidence="2">NBRC 105644</strain>
    </source>
</reference>
<evidence type="ECO:0000313" key="2">
    <source>
        <dbReference type="EMBL" id="GIJ46937.1"/>
    </source>
</evidence>
<dbReference type="RefSeq" id="WP_203900466.1">
    <property type="nucleotide sequence ID" value="NZ_BOPF01000013.1"/>
</dbReference>
<dbReference type="EMBL" id="BOPF01000013">
    <property type="protein sequence ID" value="GIJ46937.1"/>
    <property type="molecule type" value="Genomic_DNA"/>
</dbReference>
<dbReference type="SUPFAM" id="SSF54593">
    <property type="entry name" value="Glyoxalase/Bleomycin resistance protein/Dihydroxybiphenyl dioxygenase"/>
    <property type="match status" value="1"/>
</dbReference>
<dbReference type="InterPro" id="IPR029068">
    <property type="entry name" value="Glyas_Bleomycin-R_OHBP_Dase"/>
</dbReference>
<feature type="domain" description="Glyoxalase/fosfomycin resistance/dioxygenase" evidence="1">
    <location>
        <begin position="3"/>
        <end position="70"/>
    </location>
</feature>
<sequence length="99" mass="10722">MADLAAARDFYTVHFGLSQVDEFDGGVVLRVPGPAHIELAAAKRDGGPPPLAFELRDATEVDGYAARLKHTARRYPRGHYGFEAPGPAGATVMVWSERE</sequence>
<dbReference type="Gene3D" id="3.10.180.10">
    <property type="entry name" value="2,3-Dihydroxybiphenyl 1,2-Dioxygenase, domain 1"/>
    <property type="match status" value="1"/>
</dbReference>
<evidence type="ECO:0000313" key="3">
    <source>
        <dbReference type="Proteomes" id="UP000619260"/>
    </source>
</evidence>
<comment type="caution">
    <text evidence="2">The sequence shown here is derived from an EMBL/GenBank/DDBJ whole genome shotgun (WGS) entry which is preliminary data.</text>
</comment>
<accession>A0A8J3YM60</accession>
<protein>
    <recommendedName>
        <fullName evidence="1">Glyoxalase/fosfomycin resistance/dioxygenase domain-containing protein</fullName>
    </recommendedName>
</protein>
<evidence type="ECO:0000259" key="1">
    <source>
        <dbReference type="Pfam" id="PF00903"/>
    </source>
</evidence>
<name>A0A8J3YM60_9ACTN</name>